<keyword evidence="3" id="KW-1185">Reference proteome</keyword>
<dbReference type="Proteomes" id="UP001417504">
    <property type="component" value="Unassembled WGS sequence"/>
</dbReference>
<evidence type="ECO:0000313" key="2">
    <source>
        <dbReference type="EMBL" id="KAK9085079.1"/>
    </source>
</evidence>
<dbReference type="InterPro" id="IPR006566">
    <property type="entry name" value="FBD"/>
</dbReference>
<gene>
    <name evidence="2" type="ORF">Sjap_025490</name>
</gene>
<feature type="domain" description="FBD" evidence="1">
    <location>
        <begin position="174"/>
        <end position="213"/>
    </location>
</feature>
<evidence type="ECO:0000259" key="1">
    <source>
        <dbReference type="Pfam" id="PF08387"/>
    </source>
</evidence>
<sequence>MSLSEVYAASKVSLIFLRFLLNNAMHLQQFTFATVHAEVFEKHEVTRDSILNFDFPDLLPRSLMSMLEIVNVKIGVSRDCVKVNTNRIAIDVLQLLRNAISLELRKFGAHLGTVPFSLRPLGDALQRFTNLKSLKLNTTIEESGFILSKCSSSVEDLSLKSIFILQADVVLPKQCSLNNLNYVAIRSLSRGKTELQFLRFLLNSAKHLKLVTFLVPYPRKGYDKHEVTRDSLLNFDYLELLHDMFVAGWGSLSCVAEEW</sequence>
<dbReference type="AlphaFoldDB" id="A0AAP0HFP8"/>
<reference evidence="2 3" key="1">
    <citation type="submission" date="2024-01" db="EMBL/GenBank/DDBJ databases">
        <title>Genome assemblies of Stephania.</title>
        <authorList>
            <person name="Yang L."/>
        </authorList>
    </citation>
    <scope>NUCLEOTIDE SEQUENCE [LARGE SCALE GENOMIC DNA]</scope>
    <source>
        <strain evidence="2">QJT</strain>
        <tissue evidence="2">Leaf</tissue>
    </source>
</reference>
<accession>A0AAP0HFP8</accession>
<dbReference type="EMBL" id="JBBNAE010000011">
    <property type="protein sequence ID" value="KAK9085079.1"/>
    <property type="molecule type" value="Genomic_DNA"/>
</dbReference>
<protein>
    <recommendedName>
        <fullName evidence="1">FBD domain-containing protein</fullName>
    </recommendedName>
</protein>
<dbReference type="Pfam" id="PF08387">
    <property type="entry name" value="FBD"/>
    <property type="match status" value="1"/>
</dbReference>
<name>A0AAP0HFP8_9MAGN</name>
<organism evidence="2 3">
    <name type="scientific">Stephania japonica</name>
    <dbReference type="NCBI Taxonomy" id="461633"/>
    <lineage>
        <taxon>Eukaryota</taxon>
        <taxon>Viridiplantae</taxon>
        <taxon>Streptophyta</taxon>
        <taxon>Embryophyta</taxon>
        <taxon>Tracheophyta</taxon>
        <taxon>Spermatophyta</taxon>
        <taxon>Magnoliopsida</taxon>
        <taxon>Ranunculales</taxon>
        <taxon>Menispermaceae</taxon>
        <taxon>Menispermoideae</taxon>
        <taxon>Cissampelideae</taxon>
        <taxon>Stephania</taxon>
    </lineage>
</organism>
<comment type="caution">
    <text evidence="2">The sequence shown here is derived from an EMBL/GenBank/DDBJ whole genome shotgun (WGS) entry which is preliminary data.</text>
</comment>
<proteinExistence type="predicted"/>
<evidence type="ECO:0000313" key="3">
    <source>
        <dbReference type="Proteomes" id="UP001417504"/>
    </source>
</evidence>